<dbReference type="InterPro" id="IPR036737">
    <property type="entry name" value="OmpA-like_sf"/>
</dbReference>
<dbReference type="PRINTS" id="PR01021">
    <property type="entry name" value="OMPADOMAIN"/>
</dbReference>
<dbReference type="SUPFAM" id="SSF82171">
    <property type="entry name" value="DPP6 N-terminal domain-like"/>
    <property type="match status" value="1"/>
</dbReference>
<keyword evidence="10" id="KW-1185">Reference proteome</keyword>
<dbReference type="PROSITE" id="PS51123">
    <property type="entry name" value="OMPA_2"/>
    <property type="match status" value="1"/>
</dbReference>
<evidence type="ECO:0000256" key="3">
    <source>
        <dbReference type="ARBA" id="ARBA00023237"/>
    </source>
</evidence>
<feature type="domain" description="OmpA-like" evidence="8">
    <location>
        <begin position="574"/>
        <end position="687"/>
    </location>
</feature>
<dbReference type="InterPro" id="IPR011042">
    <property type="entry name" value="6-blade_b-propeller_TolB-like"/>
</dbReference>
<dbReference type="SMART" id="SM00028">
    <property type="entry name" value="TPR"/>
    <property type="match status" value="2"/>
</dbReference>
<dbReference type="InterPro" id="IPR019734">
    <property type="entry name" value="TPR_rpt"/>
</dbReference>
<sequence length="687" mass="77178">MKNLLLILFILSGYSSFAQGDLAFEKDNFPNDKDGFKEARYHLKEGDKIFDEGNNSYMNLALPFYEKAYAFNPNNAELNYKLGVCYLYSPVKRKCLEYFEKSYALNPSYDSYNIEYLLARGYHLNEKWDLAIAAYEKQLVVLRNQNASREEFAVIEKNLEEAKNGKEISKEKVRVWIDNLGPNINSSSPEYAPLISTDESILIITARRENTVGGMKDAIDNLPYEDLYISYNKGGIWSPLQNLGEDVNSTGHDASSGLSPDGKMLFVFRGTAKGGGDVFMSEIDGDEWSKPRALGKYINTNYHESAVALSYDGNELFFISDKEGGIGGKDIYTSRWNAQKEDWNEAQNLGATVNSAYDEDGVFLHPDGKTLYFSSKGHNSIGGNDIFYSEKVNGIWTKPVNIGYPINTPDDDVFFVVAADGRTAYYSSIRDEGYGEKDIYRISFLGPEKEPVLNTEEQLLVGSEEKNPELALQPEVKVRTSRMVLLKGLVLDDKTSQPVSAAIDLIDNSTSEVLATFKSNAALGEYLVSLPAGRNYGLNFNADGYLFNSMNFNLPDTAVFKELYKVVRLKKILIGESIVLRNVFYDYNMSTVRSESEAELDRLKELLIENPTIKVEISGHTDNVGGDKYNQELSEARAKSVVDYLVQKGIPASRMIYVGYGKQVPMATNDTPEGRQENRRTEFKIIE</sequence>
<dbReference type="InterPro" id="IPR006690">
    <property type="entry name" value="OMPA-like_CS"/>
</dbReference>
<dbReference type="CDD" id="cd07185">
    <property type="entry name" value="OmpA_C-like"/>
    <property type="match status" value="1"/>
</dbReference>
<feature type="repeat" description="TPR" evidence="4">
    <location>
        <begin position="76"/>
        <end position="109"/>
    </location>
</feature>
<dbReference type="GO" id="GO:0009279">
    <property type="term" value="C:cell outer membrane"/>
    <property type="evidence" value="ECO:0007669"/>
    <property type="project" value="UniProtKB-SubCell"/>
</dbReference>
<evidence type="ECO:0000259" key="8">
    <source>
        <dbReference type="PROSITE" id="PS51123"/>
    </source>
</evidence>
<dbReference type="AlphaFoldDB" id="A0A7K3WS01"/>
<dbReference type="InterPro" id="IPR006664">
    <property type="entry name" value="OMP_bac"/>
</dbReference>
<evidence type="ECO:0000256" key="7">
    <source>
        <dbReference type="SAM" id="SignalP"/>
    </source>
</evidence>
<dbReference type="Proteomes" id="UP000486602">
    <property type="component" value="Unassembled WGS sequence"/>
</dbReference>
<keyword evidence="4" id="KW-0802">TPR repeat</keyword>
<evidence type="ECO:0000256" key="5">
    <source>
        <dbReference type="PROSITE-ProRule" id="PRU00473"/>
    </source>
</evidence>
<evidence type="ECO:0000313" key="10">
    <source>
        <dbReference type="Proteomes" id="UP000486602"/>
    </source>
</evidence>
<feature type="region of interest" description="Disordered" evidence="6">
    <location>
        <begin position="667"/>
        <end position="687"/>
    </location>
</feature>
<dbReference type="PANTHER" id="PTHR30329">
    <property type="entry name" value="STATOR ELEMENT OF FLAGELLAR MOTOR COMPLEX"/>
    <property type="match status" value="1"/>
</dbReference>
<name>A0A7K3WS01_9FLAO</name>
<feature type="compositionally biased region" description="Basic and acidic residues" evidence="6">
    <location>
        <begin position="672"/>
        <end position="687"/>
    </location>
</feature>
<dbReference type="Pfam" id="PF00691">
    <property type="entry name" value="OmpA"/>
    <property type="match status" value="1"/>
</dbReference>
<evidence type="ECO:0000256" key="1">
    <source>
        <dbReference type="ARBA" id="ARBA00004442"/>
    </source>
</evidence>
<evidence type="ECO:0000256" key="6">
    <source>
        <dbReference type="SAM" id="MobiDB-lite"/>
    </source>
</evidence>
<protein>
    <submittedName>
        <fullName evidence="9">OmpA family protein</fullName>
    </submittedName>
</protein>
<keyword evidence="3" id="KW-0998">Cell outer membrane</keyword>
<dbReference type="InterPro" id="IPR011659">
    <property type="entry name" value="WD40"/>
</dbReference>
<dbReference type="Pfam" id="PF07676">
    <property type="entry name" value="PD40"/>
    <property type="match status" value="4"/>
</dbReference>
<evidence type="ECO:0000256" key="4">
    <source>
        <dbReference type="PROSITE-ProRule" id="PRU00339"/>
    </source>
</evidence>
<dbReference type="InterPro" id="IPR050330">
    <property type="entry name" value="Bact_OuterMem_StrucFunc"/>
</dbReference>
<keyword evidence="2 5" id="KW-0472">Membrane</keyword>
<dbReference type="SUPFAM" id="SSF48452">
    <property type="entry name" value="TPR-like"/>
    <property type="match status" value="1"/>
</dbReference>
<comment type="subcellular location">
    <subcellularLocation>
        <location evidence="1">Cell outer membrane</location>
    </subcellularLocation>
</comment>
<evidence type="ECO:0000313" key="9">
    <source>
        <dbReference type="EMBL" id="NEN23632.1"/>
    </source>
</evidence>
<gene>
    <name evidence="9" type="ORF">G3O08_08970</name>
</gene>
<feature type="chain" id="PRO_5029786727" evidence="7">
    <location>
        <begin position="19"/>
        <end position="687"/>
    </location>
</feature>
<dbReference type="RefSeq" id="WP_163285027.1">
    <property type="nucleotide sequence ID" value="NZ_JAAGVY010000013.1"/>
</dbReference>
<keyword evidence="7" id="KW-0732">Signal</keyword>
<dbReference type="InterPro" id="IPR011990">
    <property type="entry name" value="TPR-like_helical_dom_sf"/>
</dbReference>
<dbReference type="Gene3D" id="2.120.10.30">
    <property type="entry name" value="TolB, C-terminal domain"/>
    <property type="match status" value="1"/>
</dbReference>
<feature type="signal peptide" evidence="7">
    <location>
        <begin position="1"/>
        <end position="18"/>
    </location>
</feature>
<proteinExistence type="predicted"/>
<dbReference type="Gene3D" id="1.25.40.10">
    <property type="entry name" value="Tetratricopeptide repeat domain"/>
    <property type="match status" value="1"/>
</dbReference>
<dbReference type="PROSITE" id="PS01068">
    <property type="entry name" value="OMPA_1"/>
    <property type="match status" value="1"/>
</dbReference>
<dbReference type="InterPro" id="IPR006665">
    <property type="entry name" value="OmpA-like"/>
</dbReference>
<dbReference type="PROSITE" id="PS50005">
    <property type="entry name" value="TPR"/>
    <property type="match status" value="1"/>
</dbReference>
<dbReference type="EMBL" id="JAAGVY010000013">
    <property type="protein sequence ID" value="NEN23632.1"/>
    <property type="molecule type" value="Genomic_DNA"/>
</dbReference>
<organism evidence="9 10">
    <name type="scientific">Cryomorpha ignava</name>
    <dbReference type="NCBI Taxonomy" id="101383"/>
    <lineage>
        <taxon>Bacteria</taxon>
        <taxon>Pseudomonadati</taxon>
        <taxon>Bacteroidota</taxon>
        <taxon>Flavobacteriia</taxon>
        <taxon>Flavobacteriales</taxon>
        <taxon>Cryomorphaceae</taxon>
        <taxon>Cryomorpha</taxon>
    </lineage>
</organism>
<dbReference type="Gene3D" id="3.30.1330.60">
    <property type="entry name" value="OmpA-like domain"/>
    <property type="match status" value="1"/>
</dbReference>
<dbReference type="PANTHER" id="PTHR30329:SF21">
    <property type="entry name" value="LIPOPROTEIN YIAD-RELATED"/>
    <property type="match status" value="1"/>
</dbReference>
<evidence type="ECO:0000256" key="2">
    <source>
        <dbReference type="ARBA" id="ARBA00023136"/>
    </source>
</evidence>
<dbReference type="SUPFAM" id="SSF103088">
    <property type="entry name" value="OmpA-like"/>
    <property type="match status" value="1"/>
</dbReference>
<reference evidence="9 10" key="1">
    <citation type="submission" date="2020-02" db="EMBL/GenBank/DDBJ databases">
        <title>Out from the shadows clarifying the taxonomy of the family Cryomorphaceae and related taxa by utilizing the GTDB taxonomic framework.</title>
        <authorList>
            <person name="Bowman J.P."/>
        </authorList>
    </citation>
    <scope>NUCLEOTIDE SEQUENCE [LARGE SCALE GENOMIC DNA]</scope>
    <source>
        <strain evidence="9 10">QSSC 1-22</strain>
    </source>
</reference>
<comment type="caution">
    <text evidence="9">The sequence shown here is derived from an EMBL/GenBank/DDBJ whole genome shotgun (WGS) entry which is preliminary data.</text>
</comment>
<accession>A0A7K3WS01</accession>